<dbReference type="Proteomes" id="UP000477386">
    <property type="component" value="Unassembled WGS sequence"/>
</dbReference>
<gene>
    <name evidence="1" type="ORF">GK091_03045</name>
</gene>
<organism evidence="1 2">
    <name type="scientific">Spirosoma agri</name>
    <dbReference type="NCBI Taxonomy" id="1987381"/>
    <lineage>
        <taxon>Bacteria</taxon>
        <taxon>Pseudomonadati</taxon>
        <taxon>Bacteroidota</taxon>
        <taxon>Cytophagia</taxon>
        <taxon>Cytophagales</taxon>
        <taxon>Cytophagaceae</taxon>
        <taxon>Spirosoma</taxon>
    </lineage>
</organism>
<evidence type="ECO:0000313" key="1">
    <source>
        <dbReference type="EMBL" id="NEU65843.1"/>
    </source>
</evidence>
<name>A0A6M0IFN5_9BACT</name>
<protein>
    <submittedName>
        <fullName evidence="1">Four helix bundle protein</fullName>
    </submittedName>
</protein>
<proteinExistence type="predicted"/>
<dbReference type="SUPFAM" id="SSF158446">
    <property type="entry name" value="IVS-encoded protein-like"/>
    <property type="match status" value="1"/>
</dbReference>
<comment type="caution">
    <text evidence="1">The sequence shown here is derived from an EMBL/GenBank/DDBJ whole genome shotgun (WGS) entry which is preliminary data.</text>
</comment>
<dbReference type="InterPro" id="IPR036583">
    <property type="entry name" value="23S_rRNA_IVS_sf"/>
</dbReference>
<reference evidence="1 2" key="1">
    <citation type="submission" date="2020-02" db="EMBL/GenBank/DDBJ databases">
        <title>Draft genome sequence of two Spirosoma agri KCTC 52727 and Spirosoma terrae KCTC 52035.</title>
        <authorList>
            <person name="Rojas J."/>
            <person name="Ambika Manirajan B."/>
            <person name="Ratering S."/>
            <person name="Suarez C."/>
            <person name="Schnell S."/>
        </authorList>
    </citation>
    <scope>NUCLEOTIDE SEQUENCE [LARGE SCALE GENOMIC DNA]</scope>
    <source>
        <strain evidence="1 2">KCTC 52727</strain>
    </source>
</reference>
<dbReference type="Pfam" id="PF05635">
    <property type="entry name" value="23S_rRNA_IVP"/>
    <property type="match status" value="1"/>
</dbReference>
<dbReference type="InterPro" id="IPR012657">
    <property type="entry name" value="23S_rRNA-intervening_sequence"/>
</dbReference>
<sequence>MPFGKGARVEGDTDFIHKLGIAQKECDETCYWLELLRATNYLDEKQFVSIHADAEVLLKLIKSY</sequence>
<accession>A0A6M0IFN5</accession>
<dbReference type="AlphaFoldDB" id="A0A6M0IFN5"/>
<keyword evidence="2" id="KW-1185">Reference proteome</keyword>
<dbReference type="Gene3D" id="1.20.1440.60">
    <property type="entry name" value="23S rRNA-intervening sequence"/>
    <property type="match status" value="1"/>
</dbReference>
<evidence type="ECO:0000313" key="2">
    <source>
        <dbReference type="Proteomes" id="UP000477386"/>
    </source>
</evidence>
<dbReference type="EMBL" id="JAAGNZ010000001">
    <property type="protein sequence ID" value="NEU65843.1"/>
    <property type="molecule type" value="Genomic_DNA"/>
</dbReference>
<dbReference type="NCBIfam" id="TIGR02436">
    <property type="entry name" value="four helix bundle protein"/>
    <property type="match status" value="1"/>
</dbReference>